<dbReference type="EMBL" id="KN817636">
    <property type="protein sequence ID" value="KJA15751.1"/>
    <property type="molecule type" value="Genomic_DNA"/>
</dbReference>
<name>A0A0D2NGH3_HYPSF</name>
<dbReference type="AlphaFoldDB" id="A0A0D2NGH3"/>
<accession>A0A0D2NGH3</accession>
<feature type="region of interest" description="Disordered" evidence="1">
    <location>
        <begin position="1"/>
        <end position="39"/>
    </location>
</feature>
<proteinExistence type="predicted"/>
<organism evidence="2 3">
    <name type="scientific">Hypholoma sublateritium (strain FD-334 SS-4)</name>
    <dbReference type="NCBI Taxonomy" id="945553"/>
    <lineage>
        <taxon>Eukaryota</taxon>
        <taxon>Fungi</taxon>
        <taxon>Dikarya</taxon>
        <taxon>Basidiomycota</taxon>
        <taxon>Agaricomycotina</taxon>
        <taxon>Agaricomycetes</taxon>
        <taxon>Agaricomycetidae</taxon>
        <taxon>Agaricales</taxon>
        <taxon>Agaricineae</taxon>
        <taxon>Strophariaceae</taxon>
        <taxon>Hypholoma</taxon>
    </lineage>
</organism>
<keyword evidence="3" id="KW-1185">Reference proteome</keyword>
<evidence type="ECO:0000256" key="1">
    <source>
        <dbReference type="SAM" id="MobiDB-lite"/>
    </source>
</evidence>
<dbReference type="Proteomes" id="UP000054270">
    <property type="component" value="Unassembled WGS sequence"/>
</dbReference>
<gene>
    <name evidence="2" type="ORF">HYPSUDRAFT_337870</name>
</gene>
<sequence>MREIGARTAHTPRFSHREAGHLSAVGDQEGGEGPRRMRKDSHFGWARGGGVGRLLCAIGIGASLRGRAALHRRRRGARGHGAARCRDAVRLGVREFLGSSADDEGRTHRPTHTSIALDIGALRYRRSCMCAFGGPRPVVRLVRGSMRELARLDGFICVGTGVRSMCIRAAVNG</sequence>
<protein>
    <submittedName>
        <fullName evidence="2">Uncharacterized protein</fullName>
    </submittedName>
</protein>
<reference evidence="3" key="1">
    <citation type="submission" date="2014-04" db="EMBL/GenBank/DDBJ databases">
        <title>Evolutionary Origins and Diversification of the Mycorrhizal Mutualists.</title>
        <authorList>
            <consortium name="DOE Joint Genome Institute"/>
            <consortium name="Mycorrhizal Genomics Consortium"/>
            <person name="Kohler A."/>
            <person name="Kuo A."/>
            <person name="Nagy L.G."/>
            <person name="Floudas D."/>
            <person name="Copeland A."/>
            <person name="Barry K.W."/>
            <person name="Cichocki N."/>
            <person name="Veneault-Fourrey C."/>
            <person name="LaButti K."/>
            <person name="Lindquist E.A."/>
            <person name="Lipzen A."/>
            <person name="Lundell T."/>
            <person name="Morin E."/>
            <person name="Murat C."/>
            <person name="Riley R."/>
            <person name="Ohm R."/>
            <person name="Sun H."/>
            <person name="Tunlid A."/>
            <person name="Henrissat B."/>
            <person name="Grigoriev I.V."/>
            <person name="Hibbett D.S."/>
            <person name="Martin F."/>
        </authorList>
    </citation>
    <scope>NUCLEOTIDE SEQUENCE [LARGE SCALE GENOMIC DNA]</scope>
    <source>
        <strain evidence="3">FD-334 SS-4</strain>
    </source>
</reference>
<evidence type="ECO:0000313" key="3">
    <source>
        <dbReference type="Proteomes" id="UP000054270"/>
    </source>
</evidence>
<evidence type="ECO:0000313" key="2">
    <source>
        <dbReference type="EMBL" id="KJA15751.1"/>
    </source>
</evidence>